<comment type="caution">
    <text evidence="2">The sequence shown here is derived from an EMBL/GenBank/DDBJ whole genome shotgun (WGS) entry which is preliminary data.</text>
</comment>
<proteinExistence type="predicted"/>
<dbReference type="Gene3D" id="3.40.50.720">
    <property type="entry name" value="NAD(P)-binding Rossmann-like Domain"/>
    <property type="match status" value="1"/>
</dbReference>
<evidence type="ECO:0000313" key="3">
    <source>
        <dbReference type="Proteomes" id="UP001431776"/>
    </source>
</evidence>
<name>A0AAW6TS58_9BACT</name>
<sequence length="453" mass="50345">MTQPVSNSNVNRRQFLQATGSLAAGAAVLGGLSPAAFASEDNTIRLALLGCGGRGTGAVGDALGVPDGGPIKLYAMADVVESRMAAAYKSLKEQFGDRIDVPDDRKFIGFKGYQKAIDILRPGDVAMCTTRSYIRPLHVEYAIKKGINVFMEKPFASDPGGLHRLLRAGEEADRKGVKVLAGVQCRHSPARQALIEKIRNGEMGEIPLIRANRLGGAGWLGNQGENANKLMRQLEFGRAQLYWIGSGHMVDNLIHQIDECCWIKDAWPVRAEGLGGRVPRSQDRGQNIDVYSMEYTFADGTKAFCGFRRMNHCRSEFATFIHGTKCAAQFSGDVHAATVHMFKDQRIEKGNIAWTPTRDRYSPWQYEWNVFIDNIRNDRPHNETKRAVYSDLTSCMGRAACHTGQTITWDDMMKSRFQFCDYLDDLDYDSPPPVKADADGWFPVPIPGQWTEI</sequence>
<feature type="signal peptide" evidence="1">
    <location>
        <begin position="1"/>
        <end position="38"/>
    </location>
</feature>
<reference evidence="2" key="1">
    <citation type="submission" date="2023-05" db="EMBL/GenBank/DDBJ databases">
        <title>Anaerotaeda fermentans gen. nov., sp. nov., a novel anaerobic planctomycete of the new family within the order Sedimentisphaerales isolated from Taman Peninsula, Russia.</title>
        <authorList>
            <person name="Khomyakova M.A."/>
            <person name="Merkel A.Y."/>
            <person name="Slobodkin A.I."/>
        </authorList>
    </citation>
    <scope>NUCLEOTIDE SEQUENCE</scope>
    <source>
        <strain evidence="2">M17dextr</strain>
    </source>
</reference>
<dbReference type="EMBL" id="JASCXX010000001">
    <property type="protein sequence ID" value="MDI6447535.1"/>
    <property type="molecule type" value="Genomic_DNA"/>
</dbReference>
<dbReference type="Proteomes" id="UP001431776">
    <property type="component" value="Unassembled WGS sequence"/>
</dbReference>
<dbReference type="SUPFAM" id="SSF51735">
    <property type="entry name" value="NAD(P)-binding Rossmann-fold domains"/>
    <property type="match status" value="1"/>
</dbReference>
<organism evidence="2 3">
    <name type="scientific">Anaerobaca lacustris</name>
    <dbReference type="NCBI Taxonomy" id="3044600"/>
    <lineage>
        <taxon>Bacteria</taxon>
        <taxon>Pseudomonadati</taxon>
        <taxon>Planctomycetota</taxon>
        <taxon>Phycisphaerae</taxon>
        <taxon>Sedimentisphaerales</taxon>
        <taxon>Anaerobacaceae</taxon>
        <taxon>Anaerobaca</taxon>
    </lineage>
</organism>
<dbReference type="PANTHER" id="PTHR43818">
    <property type="entry name" value="BCDNA.GH03377"/>
    <property type="match status" value="1"/>
</dbReference>
<dbReference type="InterPro" id="IPR019546">
    <property type="entry name" value="TAT_signal_bac_arc"/>
</dbReference>
<dbReference type="SUPFAM" id="SSF55347">
    <property type="entry name" value="Glyceraldehyde-3-phosphate dehydrogenase-like, C-terminal domain"/>
    <property type="match status" value="1"/>
</dbReference>
<dbReference type="Gene3D" id="3.30.360.10">
    <property type="entry name" value="Dihydrodipicolinate Reductase, domain 2"/>
    <property type="match status" value="1"/>
</dbReference>
<evidence type="ECO:0000313" key="2">
    <source>
        <dbReference type="EMBL" id="MDI6447535.1"/>
    </source>
</evidence>
<keyword evidence="3" id="KW-1185">Reference proteome</keyword>
<dbReference type="AlphaFoldDB" id="A0AAW6TS58"/>
<dbReference type="InterPro" id="IPR006311">
    <property type="entry name" value="TAT_signal"/>
</dbReference>
<dbReference type="InterPro" id="IPR036291">
    <property type="entry name" value="NAD(P)-bd_dom_sf"/>
</dbReference>
<accession>A0AAW6TS58</accession>
<dbReference type="PROSITE" id="PS51318">
    <property type="entry name" value="TAT"/>
    <property type="match status" value="1"/>
</dbReference>
<dbReference type="NCBIfam" id="TIGR01409">
    <property type="entry name" value="TAT_signal_seq"/>
    <property type="match status" value="1"/>
</dbReference>
<dbReference type="InterPro" id="IPR050463">
    <property type="entry name" value="Gfo/Idh/MocA_oxidrdct_glycsds"/>
</dbReference>
<gene>
    <name evidence="2" type="ORF">QJ522_00650</name>
</gene>
<evidence type="ECO:0000256" key="1">
    <source>
        <dbReference type="SAM" id="SignalP"/>
    </source>
</evidence>
<feature type="chain" id="PRO_5043678269" evidence="1">
    <location>
        <begin position="39"/>
        <end position="453"/>
    </location>
</feature>
<dbReference type="RefSeq" id="WP_349242946.1">
    <property type="nucleotide sequence ID" value="NZ_JASCXX010000001.1"/>
</dbReference>
<dbReference type="PANTHER" id="PTHR43818:SF5">
    <property type="entry name" value="OXIDOREDUCTASE FAMILY PROTEIN"/>
    <property type="match status" value="1"/>
</dbReference>
<protein>
    <submittedName>
        <fullName evidence="2">Twin-arginine translocation signal domain-containing protein</fullName>
    </submittedName>
</protein>
<keyword evidence="1" id="KW-0732">Signal</keyword>